<dbReference type="RefSeq" id="XP_018186803.1">
    <property type="nucleotide sequence ID" value="XM_018332997.1"/>
</dbReference>
<dbReference type="Proteomes" id="UP000076632">
    <property type="component" value="Unassembled WGS sequence"/>
</dbReference>
<sequence length="448" mass="49203">MITLSSDESFHFELLRFLALARYSGSDVAEVLRLADRIIPGDFESWYTEFNNLAERIESQANKIDLSKHPVSARDFYMRASSYFRGADFYLHGNPKDPRIRGLWQKQARCFDKALSLLPIPGKRITLKAHGFEVPTIFYESWITPAGLDPKAPRPAIVIGNGFDGAQEESMHFNGFAALERGFHVITYEGPGQCTVRREQGLGFIPEWEKVVSPVLDYYLSYSSATDPKHPASLIDHKKVGLIGLSMGGYLAARAAVFESHRLAAVALNDGVYSIGMAFDTMTPQKIKDQIAEFVAKSEGTAESATKDPSDAQIGAAVEALLKQVSQASGTAQLPTKLRWGITHGMWSFNVSSPAEYLERSQLMSLEGGLARKISCPVWVGEAADDLFFEGQPGMLTDAINEGKAKQNATRVILTEEDAAGAHCHVGAACLVNKLIFDWFEDIINASG</sequence>
<evidence type="ECO:0000313" key="2">
    <source>
        <dbReference type="Proteomes" id="UP000076632"/>
    </source>
</evidence>
<dbReference type="OrthoDB" id="249703at2759"/>
<keyword evidence="2" id="KW-1185">Reference proteome</keyword>
<name>A0A165FQ78_XYLHT</name>
<dbReference type="InParanoid" id="A0A165FQ78"/>
<reference evidence="1 2" key="1">
    <citation type="journal article" date="2016" name="Fungal Biol.">
        <title>The genome of Xylona heveae provides a window into fungal endophytism.</title>
        <authorList>
            <person name="Gazis R."/>
            <person name="Kuo A."/>
            <person name="Riley R."/>
            <person name="LaButti K."/>
            <person name="Lipzen A."/>
            <person name="Lin J."/>
            <person name="Amirebrahimi M."/>
            <person name="Hesse C.N."/>
            <person name="Spatafora J.W."/>
            <person name="Henrissat B."/>
            <person name="Hainaut M."/>
            <person name="Grigoriev I.V."/>
            <person name="Hibbett D.S."/>
        </authorList>
    </citation>
    <scope>NUCLEOTIDE SEQUENCE [LARGE SCALE GENOMIC DNA]</scope>
    <source>
        <strain evidence="1 2">TC161</strain>
    </source>
</reference>
<dbReference type="GO" id="GO:0016787">
    <property type="term" value="F:hydrolase activity"/>
    <property type="evidence" value="ECO:0007669"/>
    <property type="project" value="UniProtKB-KW"/>
</dbReference>
<dbReference type="InterPro" id="IPR050261">
    <property type="entry name" value="FrsA_esterase"/>
</dbReference>
<dbReference type="InterPro" id="IPR029058">
    <property type="entry name" value="AB_hydrolase_fold"/>
</dbReference>
<protein>
    <submittedName>
        <fullName evidence="1">Alpha/beta-hydrolase</fullName>
    </submittedName>
</protein>
<dbReference type="Gene3D" id="1.20.1440.110">
    <property type="entry name" value="acylaminoacyl peptidase"/>
    <property type="match status" value="1"/>
</dbReference>
<dbReference type="STRING" id="1328760.A0A165FQ78"/>
<dbReference type="Gene3D" id="3.40.50.1820">
    <property type="entry name" value="alpha/beta hydrolase"/>
    <property type="match status" value="1"/>
</dbReference>
<dbReference type="SUPFAM" id="SSF53474">
    <property type="entry name" value="alpha/beta-Hydrolases"/>
    <property type="match status" value="1"/>
</dbReference>
<dbReference type="GeneID" id="28898134"/>
<dbReference type="EMBL" id="KV407461">
    <property type="protein sequence ID" value="KZF21248.1"/>
    <property type="molecule type" value="Genomic_DNA"/>
</dbReference>
<accession>A0A165FQ78</accession>
<evidence type="ECO:0000313" key="1">
    <source>
        <dbReference type="EMBL" id="KZF21248.1"/>
    </source>
</evidence>
<dbReference type="OMA" id="VVWGANH"/>
<gene>
    <name evidence="1" type="ORF">L228DRAFT_249033</name>
</gene>
<proteinExistence type="predicted"/>
<organism evidence="1 2">
    <name type="scientific">Xylona heveae (strain CBS 132557 / TC161)</name>
    <dbReference type="NCBI Taxonomy" id="1328760"/>
    <lineage>
        <taxon>Eukaryota</taxon>
        <taxon>Fungi</taxon>
        <taxon>Dikarya</taxon>
        <taxon>Ascomycota</taxon>
        <taxon>Pezizomycotina</taxon>
        <taxon>Xylonomycetes</taxon>
        <taxon>Xylonales</taxon>
        <taxon>Xylonaceae</taxon>
        <taxon>Xylona</taxon>
    </lineage>
</organism>
<keyword evidence="1" id="KW-0378">Hydrolase</keyword>
<dbReference type="PANTHER" id="PTHR22946">
    <property type="entry name" value="DIENELACTONE HYDROLASE DOMAIN-CONTAINING PROTEIN-RELATED"/>
    <property type="match status" value="1"/>
</dbReference>
<dbReference type="AlphaFoldDB" id="A0A165FQ78"/>
<dbReference type="PANTHER" id="PTHR22946:SF12">
    <property type="entry name" value="CONIDIAL PIGMENT BIOSYNTHESIS PROTEIN AYG1 (AFU_ORTHOLOGUE AFUA_2G17550)"/>
    <property type="match status" value="1"/>
</dbReference>